<gene>
    <name evidence="2" type="ORF">CH338_30220</name>
</gene>
<sequence>GAAPLATDQRAERAGERESQPRAACTGDVFRLCGTEAPRVDQIIACLRKSRSVLSPACKAVVDPKG</sequence>
<evidence type="ECO:0000313" key="2">
    <source>
        <dbReference type="EMBL" id="RAI27214.1"/>
    </source>
</evidence>
<feature type="compositionally biased region" description="Basic and acidic residues" evidence="1">
    <location>
        <begin position="9"/>
        <end position="20"/>
    </location>
</feature>
<proteinExistence type="predicted"/>
<organism evidence="2 3">
    <name type="scientific">Rhodoplanes elegans</name>
    <dbReference type="NCBI Taxonomy" id="29408"/>
    <lineage>
        <taxon>Bacteria</taxon>
        <taxon>Pseudomonadati</taxon>
        <taxon>Pseudomonadota</taxon>
        <taxon>Alphaproteobacteria</taxon>
        <taxon>Hyphomicrobiales</taxon>
        <taxon>Nitrobacteraceae</taxon>
        <taxon>Rhodoplanes</taxon>
    </lineage>
</organism>
<name>A0A327JPD2_9BRAD</name>
<protein>
    <submittedName>
        <fullName evidence="2">Uncharacterized protein</fullName>
    </submittedName>
</protein>
<evidence type="ECO:0000256" key="1">
    <source>
        <dbReference type="SAM" id="MobiDB-lite"/>
    </source>
</evidence>
<dbReference type="EMBL" id="NPEU01000859">
    <property type="protein sequence ID" value="RAI27214.1"/>
    <property type="molecule type" value="Genomic_DNA"/>
</dbReference>
<keyword evidence="3" id="KW-1185">Reference proteome</keyword>
<dbReference type="AlphaFoldDB" id="A0A327JPD2"/>
<dbReference type="Proteomes" id="UP000248863">
    <property type="component" value="Unassembled WGS sequence"/>
</dbReference>
<reference evidence="2 3" key="1">
    <citation type="submission" date="2017-07" db="EMBL/GenBank/DDBJ databases">
        <title>Draft Genome Sequences of Select Purple Nonsulfur Bacteria.</title>
        <authorList>
            <person name="Lasarre B."/>
            <person name="Mckinlay J.B."/>
        </authorList>
    </citation>
    <scope>NUCLEOTIDE SEQUENCE [LARGE SCALE GENOMIC DNA]</scope>
    <source>
        <strain evidence="2 3">DSM 11907</strain>
    </source>
</reference>
<feature type="non-terminal residue" evidence="2">
    <location>
        <position position="1"/>
    </location>
</feature>
<evidence type="ECO:0000313" key="3">
    <source>
        <dbReference type="Proteomes" id="UP000248863"/>
    </source>
</evidence>
<feature type="region of interest" description="Disordered" evidence="1">
    <location>
        <begin position="1"/>
        <end position="20"/>
    </location>
</feature>
<comment type="caution">
    <text evidence="2">The sequence shown here is derived from an EMBL/GenBank/DDBJ whole genome shotgun (WGS) entry which is preliminary data.</text>
</comment>
<dbReference type="RefSeq" id="WP_111360718.1">
    <property type="nucleotide sequence ID" value="NZ_NPEU01000859.1"/>
</dbReference>
<accession>A0A327JPD2</accession>